<evidence type="ECO:0000256" key="1">
    <source>
        <dbReference type="SAM" id="MobiDB-lite"/>
    </source>
</evidence>
<dbReference type="Gramene" id="OQU82592">
    <property type="protein sequence ID" value="OQU82592"/>
    <property type="gene ID" value="SORBI_3006G273150"/>
</dbReference>
<proteinExistence type="predicted"/>
<reference evidence="2 3" key="1">
    <citation type="journal article" date="2009" name="Nature">
        <title>The Sorghum bicolor genome and the diversification of grasses.</title>
        <authorList>
            <person name="Paterson A.H."/>
            <person name="Bowers J.E."/>
            <person name="Bruggmann R."/>
            <person name="Dubchak I."/>
            <person name="Grimwood J."/>
            <person name="Gundlach H."/>
            <person name="Haberer G."/>
            <person name="Hellsten U."/>
            <person name="Mitros T."/>
            <person name="Poliakov A."/>
            <person name="Schmutz J."/>
            <person name="Spannagl M."/>
            <person name="Tang H."/>
            <person name="Wang X."/>
            <person name="Wicker T."/>
            <person name="Bharti A.K."/>
            <person name="Chapman J."/>
            <person name="Feltus F.A."/>
            <person name="Gowik U."/>
            <person name="Grigoriev I.V."/>
            <person name="Lyons E."/>
            <person name="Maher C.A."/>
            <person name="Martis M."/>
            <person name="Narechania A."/>
            <person name="Otillar R.P."/>
            <person name="Penning B.W."/>
            <person name="Salamov A.A."/>
            <person name="Wang Y."/>
            <person name="Zhang L."/>
            <person name="Carpita N.C."/>
            <person name="Freeling M."/>
            <person name="Gingle A.R."/>
            <person name="Hash C.T."/>
            <person name="Keller B."/>
            <person name="Klein P."/>
            <person name="Kresovich S."/>
            <person name="McCann M.C."/>
            <person name="Ming R."/>
            <person name="Peterson D.G."/>
            <person name="Mehboob-ur-Rahman"/>
            <person name="Ware D."/>
            <person name="Westhoff P."/>
            <person name="Mayer K.F."/>
            <person name="Messing J."/>
            <person name="Rokhsar D.S."/>
        </authorList>
    </citation>
    <scope>NUCLEOTIDE SEQUENCE [LARGE SCALE GENOMIC DNA]</scope>
    <source>
        <strain evidence="3">cv. BTx623</strain>
    </source>
</reference>
<dbReference type="AlphaFoldDB" id="A0A1Z5RFR9"/>
<dbReference type="Proteomes" id="UP000000768">
    <property type="component" value="Chromosome 6"/>
</dbReference>
<dbReference type="EMBL" id="CM000765">
    <property type="protein sequence ID" value="OQU82592.1"/>
    <property type="molecule type" value="Genomic_DNA"/>
</dbReference>
<dbReference type="InParanoid" id="A0A1Z5RFR9"/>
<keyword evidence="3" id="KW-1185">Reference proteome</keyword>
<sequence>MAFPSPMSMGLRPTTTVALRCASSTVVAKESLDSTAPRRPAACYSYIHSTYGTAAGRHARRVSDEMPAGGRGPGQPPNRPPCLARARARPATLPAEQSTQLLHPPAERPNVSVQCWVRSVSCLLPDKAVPFWLACRAGQASCPPLCHHSARAVGISVSSSGRGKHHPFHEYELHRVRGAG</sequence>
<accession>A0A1Z5RFR9</accession>
<gene>
    <name evidence="2" type="ORF">SORBI_3006G273150</name>
</gene>
<organism evidence="2 3">
    <name type="scientific">Sorghum bicolor</name>
    <name type="common">Sorghum</name>
    <name type="synonym">Sorghum vulgare</name>
    <dbReference type="NCBI Taxonomy" id="4558"/>
    <lineage>
        <taxon>Eukaryota</taxon>
        <taxon>Viridiplantae</taxon>
        <taxon>Streptophyta</taxon>
        <taxon>Embryophyta</taxon>
        <taxon>Tracheophyta</taxon>
        <taxon>Spermatophyta</taxon>
        <taxon>Magnoliopsida</taxon>
        <taxon>Liliopsida</taxon>
        <taxon>Poales</taxon>
        <taxon>Poaceae</taxon>
        <taxon>PACMAD clade</taxon>
        <taxon>Panicoideae</taxon>
        <taxon>Andropogonodae</taxon>
        <taxon>Andropogoneae</taxon>
        <taxon>Sorghinae</taxon>
        <taxon>Sorghum</taxon>
    </lineage>
</organism>
<reference evidence="3" key="2">
    <citation type="journal article" date="2018" name="Plant J.">
        <title>The Sorghum bicolor reference genome: improved assembly, gene annotations, a transcriptome atlas, and signatures of genome organization.</title>
        <authorList>
            <person name="McCormick R.F."/>
            <person name="Truong S.K."/>
            <person name="Sreedasyam A."/>
            <person name="Jenkins J."/>
            <person name="Shu S."/>
            <person name="Sims D."/>
            <person name="Kennedy M."/>
            <person name="Amirebrahimi M."/>
            <person name="Weers B.D."/>
            <person name="McKinley B."/>
            <person name="Mattison A."/>
            <person name="Morishige D.T."/>
            <person name="Grimwood J."/>
            <person name="Schmutz J."/>
            <person name="Mullet J.E."/>
        </authorList>
    </citation>
    <scope>NUCLEOTIDE SEQUENCE [LARGE SCALE GENOMIC DNA]</scope>
    <source>
        <strain evidence="3">cv. BTx623</strain>
    </source>
</reference>
<evidence type="ECO:0000313" key="2">
    <source>
        <dbReference type="EMBL" id="OQU82592.1"/>
    </source>
</evidence>
<name>A0A1Z5RFR9_SORBI</name>
<evidence type="ECO:0000313" key="3">
    <source>
        <dbReference type="Proteomes" id="UP000000768"/>
    </source>
</evidence>
<feature type="region of interest" description="Disordered" evidence="1">
    <location>
        <begin position="57"/>
        <end position="80"/>
    </location>
</feature>
<protein>
    <submittedName>
        <fullName evidence="2">Uncharacterized protein</fullName>
    </submittedName>
</protein>